<dbReference type="AlphaFoldDB" id="A0AA36CJG8"/>
<reference evidence="1" key="1">
    <citation type="submission" date="2023-06" db="EMBL/GenBank/DDBJ databases">
        <authorList>
            <person name="Delattre M."/>
        </authorList>
    </citation>
    <scope>NUCLEOTIDE SEQUENCE</scope>
    <source>
        <strain evidence="1">AF72</strain>
    </source>
</reference>
<feature type="non-terminal residue" evidence="1">
    <location>
        <position position="1"/>
    </location>
</feature>
<proteinExistence type="predicted"/>
<dbReference type="Gene3D" id="3.30.200.20">
    <property type="entry name" value="Phosphorylase Kinase, domain 1"/>
    <property type="match status" value="1"/>
</dbReference>
<dbReference type="Proteomes" id="UP001177023">
    <property type="component" value="Unassembled WGS sequence"/>
</dbReference>
<keyword evidence="2" id="KW-1185">Reference proteome</keyword>
<gene>
    <name evidence="1" type="ORF">MSPICULIGERA_LOCUS7665</name>
</gene>
<evidence type="ECO:0000313" key="2">
    <source>
        <dbReference type="Proteomes" id="UP001177023"/>
    </source>
</evidence>
<evidence type="ECO:0000313" key="1">
    <source>
        <dbReference type="EMBL" id="CAJ0569175.1"/>
    </source>
</evidence>
<name>A0AA36CJG8_9BILA</name>
<organism evidence="1 2">
    <name type="scientific">Mesorhabditis spiculigera</name>
    <dbReference type="NCBI Taxonomy" id="96644"/>
    <lineage>
        <taxon>Eukaryota</taxon>
        <taxon>Metazoa</taxon>
        <taxon>Ecdysozoa</taxon>
        <taxon>Nematoda</taxon>
        <taxon>Chromadorea</taxon>
        <taxon>Rhabditida</taxon>
        <taxon>Rhabditina</taxon>
        <taxon>Rhabditomorpha</taxon>
        <taxon>Rhabditoidea</taxon>
        <taxon>Rhabditidae</taxon>
        <taxon>Mesorhabditinae</taxon>
        <taxon>Mesorhabditis</taxon>
    </lineage>
</organism>
<protein>
    <submittedName>
        <fullName evidence="1">Uncharacterized protein</fullName>
    </submittedName>
</protein>
<sequence length="80" mass="9169">MLELCLLGLYIQRAWRQFAKNKRQLDGYVTKQWEIEPAFLAIKQKIGRGAFANVHHGTAEIAETAERPDHDARGYCNPDV</sequence>
<accession>A0AA36CJG8</accession>
<comment type="caution">
    <text evidence="1">The sequence shown here is derived from an EMBL/GenBank/DDBJ whole genome shotgun (WGS) entry which is preliminary data.</text>
</comment>
<dbReference type="EMBL" id="CATQJA010001968">
    <property type="protein sequence ID" value="CAJ0569175.1"/>
    <property type="molecule type" value="Genomic_DNA"/>
</dbReference>